<dbReference type="EMBL" id="RXOE01000002">
    <property type="protein sequence ID" value="RTQ34882.1"/>
    <property type="molecule type" value="Genomic_DNA"/>
</dbReference>
<sequence length="123" mass="13698">MEPTPHDERPRKARSDDACLSEAFDWIVRLNRLRISETEVLALQGWCARSAAHARAWREAMALWRLLLPAARGIAQRSRRRGAARHPSIARGAGDIRISDRGAAAGAASDPSSLQFRSRQSWS</sequence>
<evidence type="ECO:0000259" key="2">
    <source>
        <dbReference type="Pfam" id="PF16220"/>
    </source>
</evidence>
<dbReference type="AlphaFoldDB" id="A0A3S0JWN4"/>
<feature type="region of interest" description="Disordered" evidence="1">
    <location>
        <begin position="77"/>
        <end position="123"/>
    </location>
</feature>
<gene>
    <name evidence="3" type="ORF">EJP69_10805</name>
</gene>
<name>A0A3S0JWN4_9BURK</name>
<feature type="compositionally biased region" description="Polar residues" evidence="1">
    <location>
        <begin position="111"/>
        <end position="123"/>
    </location>
</feature>
<accession>A0A3S0JWN4</accession>
<comment type="caution">
    <text evidence="3">The sequence shown here is derived from an EMBL/GenBank/DDBJ whole genome shotgun (WGS) entry which is preliminary data.</text>
</comment>
<dbReference type="Proteomes" id="UP000267418">
    <property type="component" value="Unassembled WGS sequence"/>
</dbReference>
<feature type="domain" description="FecR N-terminal" evidence="2">
    <location>
        <begin position="22"/>
        <end position="62"/>
    </location>
</feature>
<reference evidence="3 4" key="1">
    <citation type="submission" date="2018-12" db="EMBL/GenBank/DDBJ databases">
        <title>The genome of Variovorax gossypii DSM 100435.</title>
        <authorList>
            <person name="Gao J."/>
            <person name="Sun J."/>
        </authorList>
    </citation>
    <scope>NUCLEOTIDE SEQUENCE [LARGE SCALE GENOMIC DNA]</scope>
    <source>
        <strain evidence="3 4">DSM 100435</strain>
    </source>
</reference>
<evidence type="ECO:0000313" key="4">
    <source>
        <dbReference type="Proteomes" id="UP000267418"/>
    </source>
</evidence>
<dbReference type="InterPro" id="IPR032623">
    <property type="entry name" value="FecR_N"/>
</dbReference>
<proteinExistence type="predicted"/>
<feature type="compositionally biased region" description="Low complexity" evidence="1">
    <location>
        <begin position="101"/>
        <end position="110"/>
    </location>
</feature>
<dbReference type="OrthoDB" id="8859818at2"/>
<dbReference type="Pfam" id="PF16220">
    <property type="entry name" value="DUF4880"/>
    <property type="match status" value="1"/>
</dbReference>
<keyword evidence="4" id="KW-1185">Reference proteome</keyword>
<evidence type="ECO:0000313" key="3">
    <source>
        <dbReference type="EMBL" id="RTQ34882.1"/>
    </source>
</evidence>
<protein>
    <submittedName>
        <fullName evidence="3">DUF4880 domain-containing protein</fullName>
    </submittedName>
</protein>
<organism evidence="3 4">
    <name type="scientific">Variovorax gossypii</name>
    <dbReference type="NCBI Taxonomy" id="1679495"/>
    <lineage>
        <taxon>Bacteria</taxon>
        <taxon>Pseudomonadati</taxon>
        <taxon>Pseudomonadota</taxon>
        <taxon>Betaproteobacteria</taxon>
        <taxon>Burkholderiales</taxon>
        <taxon>Comamonadaceae</taxon>
        <taxon>Variovorax</taxon>
    </lineage>
</organism>
<dbReference type="RefSeq" id="WP_126470019.1">
    <property type="nucleotide sequence ID" value="NZ_RXOE01000002.1"/>
</dbReference>
<evidence type="ECO:0000256" key="1">
    <source>
        <dbReference type="SAM" id="MobiDB-lite"/>
    </source>
</evidence>